<evidence type="ECO:0000256" key="1">
    <source>
        <dbReference type="ARBA" id="ARBA00007572"/>
    </source>
</evidence>
<dbReference type="AlphaFoldDB" id="A0A5B7HUT1"/>
<keyword evidence="4" id="KW-0233">DNA recombination</keyword>
<dbReference type="GO" id="GO:0006281">
    <property type="term" value="P:DNA repair"/>
    <property type="evidence" value="ECO:0007669"/>
    <property type="project" value="UniProtKB-KW"/>
</dbReference>
<reference evidence="7 8" key="1">
    <citation type="submission" date="2019-05" db="EMBL/GenBank/DDBJ databases">
        <title>Another draft genome of Portunus trituberculatus and its Hox gene families provides insights of decapod evolution.</title>
        <authorList>
            <person name="Jeong J.-H."/>
            <person name="Song I."/>
            <person name="Kim S."/>
            <person name="Choi T."/>
            <person name="Kim D."/>
            <person name="Ryu S."/>
            <person name="Kim W."/>
        </authorList>
    </citation>
    <scope>NUCLEOTIDE SEQUENCE [LARGE SCALE GENOMIC DNA]</scope>
    <source>
        <tissue evidence="7">Muscle</tissue>
    </source>
</reference>
<dbReference type="InterPro" id="IPR036599">
    <property type="entry name" value="DNA_ligase_N_sf"/>
</dbReference>
<evidence type="ECO:0000259" key="6">
    <source>
        <dbReference type="Pfam" id="PF04675"/>
    </source>
</evidence>
<name>A0A5B7HUT1_PORTR</name>
<protein>
    <submittedName>
        <fullName evidence="7">DNA ligase 1</fullName>
    </submittedName>
</protein>
<dbReference type="Proteomes" id="UP000324222">
    <property type="component" value="Unassembled WGS sequence"/>
</dbReference>
<dbReference type="GO" id="GO:0003910">
    <property type="term" value="F:DNA ligase (ATP) activity"/>
    <property type="evidence" value="ECO:0007669"/>
    <property type="project" value="InterPro"/>
</dbReference>
<organism evidence="7 8">
    <name type="scientific">Portunus trituberculatus</name>
    <name type="common">Swimming crab</name>
    <name type="synonym">Neptunus trituberculatus</name>
    <dbReference type="NCBI Taxonomy" id="210409"/>
    <lineage>
        <taxon>Eukaryota</taxon>
        <taxon>Metazoa</taxon>
        <taxon>Ecdysozoa</taxon>
        <taxon>Arthropoda</taxon>
        <taxon>Crustacea</taxon>
        <taxon>Multicrustacea</taxon>
        <taxon>Malacostraca</taxon>
        <taxon>Eumalacostraca</taxon>
        <taxon>Eucarida</taxon>
        <taxon>Decapoda</taxon>
        <taxon>Pleocyemata</taxon>
        <taxon>Brachyura</taxon>
        <taxon>Eubrachyura</taxon>
        <taxon>Portunoidea</taxon>
        <taxon>Portunidae</taxon>
        <taxon>Portuninae</taxon>
        <taxon>Portunus</taxon>
    </lineage>
</organism>
<proteinExistence type="inferred from homology"/>
<evidence type="ECO:0000256" key="4">
    <source>
        <dbReference type="ARBA" id="ARBA00023172"/>
    </source>
</evidence>
<dbReference type="Gene3D" id="1.10.3260.10">
    <property type="entry name" value="DNA ligase, ATP-dependent, N-terminal domain"/>
    <property type="match status" value="1"/>
</dbReference>
<dbReference type="GO" id="GO:0003677">
    <property type="term" value="F:DNA binding"/>
    <property type="evidence" value="ECO:0007669"/>
    <property type="project" value="InterPro"/>
</dbReference>
<comment type="similarity">
    <text evidence="1">Belongs to the ATP-dependent DNA ligase family.</text>
</comment>
<evidence type="ECO:0000313" key="7">
    <source>
        <dbReference type="EMBL" id="MPC75152.1"/>
    </source>
</evidence>
<keyword evidence="8" id="KW-1185">Reference proteome</keyword>
<keyword evidence="2 7" id="KW-0436">Ligase</keyword>
<dbReference type="InterPro" id="IPR050191">
    <property type="entry name" value="ATP-dep_DNA_ligase"/>
</dbReference>
<dbReference type="Pfam" id="PF04675">
    <property type="entry name" value="DNA_ligase_A_N"/>
    <property type="match status" value="1"/>
</dbReference>
<dbReference type="PANTHER" id="PTHR45674:SF4">
    <property type="entry name" value="DNA LIGASE 1"/>
    <property type="match status" value="1"/>
</dbReference>
<evidence type="ECO:0000256" key="2">
    <source>
        <dbReference type="ARBA" id="ARBA00022598"/>
    </source>
</evidence>
<dbReference type="GO" id="GO:0005634">
    <property type="term" value="C:nucleus"/>
    <property type="evidence" value="ECO:0007669"/>
    <property type="project" value="TreeGrafter"/>
</dbReference>
<dbReference type="InterPro" id="IPR012308">
    <property type="entry name" value="DNA_ligase_ATP-dep_N"/>
</dbReference>
<dbReference type="SUPFAM" id="SSF117018">
    <property type="entry name" value="ATP-dependent DNA ligase DNA-binding domain"/>
    <property type="match status" value="1"/>
</dbReference>
<sequence length="205" mass="22405">MPYLALAKTLEAIEETSGRLKIVEILANFLRSVIVLSPDDFLFCVYLCLNKVAPAFEGLELRIGDTILIRAIAQASGRSPEKIKADAERLGDLGIVAEQSRTNQRVMFQPAKLTVAGVFKKLKEIALMTGHAVSGGGGGFVNFVCVLGGFLPEGDYTYCYFHANCSIDLANCMPSLLLWPRCTRLSSSSHPYSVQPSNTRVNHYS</sequence>
<comment type="caution">
    <text evidence="7">The sequence shown here is derived from an EMBL/GenBank/DDBJ whole genome shotgun (WGS) entry which is preliminary data.</text>
</comment>
<dbReference type="PANTHER" id="PTHR45674">
    <property type="entry name" value="DNA LIGASE 1/3 FAMILY MEMBER"/>
    <property type="match status" value="1"/>
</dbReference>
<evidence type="ECO:0000256" key="3">
    <source>
        <dbReference type="ARBA" id="ARBA00022763"/>
    </source>
</evidence>
<gene>
    <name evidence="7" type="primary">lig1_1</name>
    <name evidence="7" type="ORF">E2C01_069536</name>
</gene>
<feature type="domain" description="DNA ligase ATP-dependent N-terminal" evidence="6">
    <location>
        <begin position="2"/>
        <end position="131"/>
    </location>
</feature>
<dbReference type="GO" id="GO:1903461">
    <property type="term" value="P:Okazaki fragment processing involved in mitotic DNA replication"/>
    <property type="evidence" value="ECO:0007669"/>
    <property type="project" value="TreeGrafter"/>
</dbReference>
<dbReference type="OrthoDB" id="206088at2759"/>
<evidence type="ECO:0000313" key="8">
    <source>
        <dbReference type="Proteomes" id="UP000324222"/>
    </source>
</evidence>
<keyword evidence="3" id="KW-0227">DNA damage</keyword>
<keyword evidence="5" id="KW-0234">DNA repair</keyword>
<accession>A0A5B7HUT1</accession>
<dbReference type="GO" id="GO:0005739">
    <property type="term" value="C:mitochondrion"/>
    <property type="evidence" value="ECO:0007669"/>
    <property type="project" value="TreeGrafter"/>
</dbReference>
<evidence type="ECO:0000256" key="5">
    <source>
        <dbReference type="ARBA" id="ARBA00023204"/>
    </source>
</evidence>
<dbReference type="EMBL" id="VSRR010040483">
    <property type="protein sequence ID" value="MPC75152.1"/>
    <property type="molecule type" value="Genomic_DNA"/>
</dbReference>
<dbReference type="GO" id="GO:0006310">
    <property type="term" value="P:DNA recombination"/>
    <property type="evidence" value="ECO:0007669"/>
    <property type="project" value="UniProtKB-KW"/>
</dbReference>